<evidence type="ECO:0000313" key="2">
    <source>
        <dbReference type="EMBL" id="VDM06581.1"/>
    </source>
</evidence>
<gene>
    <name evidence="2" type="ORF">SSLN_LOCUS20195</name>
</gene>
<reference evidence="4" key="1">
    <citation type="submission" date="2016-06" db="UniProtKB">
        <authorList>
            <consortium name="WormBaseParasite"/>
        </authorList>
    </citation>
    <scope>IDENTIFICATION</scope>
</reference>
<dbReference type="Pfam" id="PF00078">
    <property type="entry name" value="RVT_1"/>
    <property type="match status" value="1"/>
</dbReference>
<evidence type="ECO:0000313" key="3">
    <source>
        <dbReference type="Proteomes" id="UP000275846"/>
    </source>
</evidence>
<protein>
    <submittedName>
        <fullName evidence="4">Reverse transcriptase domain-containing protein</fullName>
    </submittedName>
</protein>
<name>A0A183TUP7_SCHSO</name>
<dbReference type="AlphaFoldDB" id="A0A183TUP7"/>
<dbReference type="EMBL" id="UYSU01054131">
    <property type="protein sequence ID" value="VDM06581.1"/>
    <property type="molecule type" value="Genomic_DNA"/>
</dbReference>
<dbReference type="Proteomes" id="UP000275846">
    <property type="component" value="Unassembled WGS sequence"/>
</dbReference>
<dbReference type="SUPFAM" id="SSF56672">
    <property type="entry name" value="DNA/RNA polymerases"/>
    <property type="match status" value="1"/>
</dbReference>
<dbReference type="WBParaSite" id="SSLN_0002094201-mRNA-1">
    <property type="protein sequence ID" value="SSLN_0002094201-mRNA-1"/>
    <property type="gene ID" value="SSLN_0002094201"/>
</dbReference>
<proteinExistence type="predicted"/>
<sequence length="106" mass="11793">MAVLDVAKTFDSVNHGVHLRAAEANGAQPLLLNFLDFSYYRTSTFILETEVRCQRGVRQGDLLSPLLLNCALSEAVSYSERQLGFDLTRTTVDSLAYADDFVLFAE</sequence>
<dbReference type="InterPro" id="IPR043502">
    <property type="entry name" value="DNA/RNA_pol_sf"/>
</dbReference>
<dbReference type="STRING" id="70667.A0A183TUP7"/>
<keyword evidence="3" id="KW-1185">Reference proteome</keyword>
<dbReference type="InterPro" id="IPR000477">
    <property type="entry name" value="RT_dom"/>
</dbReference>
<accession>A0A183TUP7</accession>
<dbReference type="PANTHER" id="PTHR19446">
    <property type="entry name" value="REVERSE TRANSCRIPTASES"/>
    <property type="match status" value="1"/>
</dbReference>
<evidence type="ECO:0000259" key="1">
    <source>
        <dbReference type="PROSITE" id="PS50878"/>
    </source>
</evidence>
<feature type="domain" description="Reverse transcriptase" evidence="1">
    <location>
        <begin position="1"/>
        <end position="106"/>
    </location>
</feature>
<reference evidence="2 3" key="2">
    <citation type="submission" date="2018-11" db="EMBL/GenBank/DDBJ databases">
        <authorList>
            <consortium name="Pathogen Informatics"/>
        </authorList>
    </citation>
    <scope>NUCLEOTIDE SEQUENCE [LARGE SCALE GENOMIC DNA]</scope>
    <source>
        <strain evidence="2 3">NST_G2</strain>
    </source>
</reference>
<evidence type="ECO:0000313" key="4">
    <source>
        <dbReference type="WBParaSite" id="SSLN_0002094201-mRNA-1"/>
    </source>
</evidence>
<organism evidence="4">
    <name type="scientific">Schistocephalus solidus</name>
    <name type="common">Tapeworm</name>
    <dbReference type="NCBI Taxonomy" id="70667"/>
    <lineage>
        <taxon>Eukaryota</taxon>
        <taxon>Metazoa</taxon>
        <taxon>Spiralia</taxon>
        <taxon>Lophotrochozoa</taxon>
        <taxon>Platyhelminthes</taxon>
        <taxon>Cestoda</taxon>
        <taxon>Eucestoda</taxon>
        <taxon>Diphyllobothriidea</taxon>
        <taxon>Diphyllobothriidae</taxon>
        <taxon>Schistocephalus</taxon>
    </lineage>
</organism>
<dbReference type="PROSITE" id="PS50878">
    <property type="entry name" value="RT_POL"/>
    <property type="match status" value="1"/>
</dbReference>